<evidence type="ECO:0000256" key="1">
    <source>
        <dbReference type="SAM" id="MobiDB-lite"/>
    </source>
</evidence>
<feature type="region of interest" description="Disordered" evidence="1">
    <location>
        <begin position="88"/>
        <end position="113"/>
    </location>
</feature>
<reference evidence="2 3" key="1">
    <citation type="submission" date="2020-08" db="EMBL/GenBank/DDBJ databases">
        <title>Sequencing the genomes of 1000 actinobacteria strains.</title>
        <authorList>
            <person name="Klenk H.-P."/>
        </authorList>
    </citation>
    <scope>NUCLEOTIDE SEQUENCE [LARGE SCALE GENOMIC DNA]</scope>
    <source>
        <strain evidence="2 3">DSM 40084</strain>
    </source>
</reference>
<name>A0A7W9LQK6_9ACTN</name>
<evidence type="ECO:0000313" key="3">
    <source>
        <dbReference type="Proteomes" id="UP000590647"/>
    </source>
</evidence>
<dbReference type="AlphaFoldDB" id="A0A7W9LQK6"/>
<dbReference type="EMBL" id="JACHNE010000001">
    <property type="protein sequence ID" value="MBB5792372.1"/>
    <property type="molecule type" value="Genomic_DNA"/>
</dbReference>
<keyword evidence="3" id="KW-1185">Reference proteome</keyword>
<sequence length="113" mass="12007">MSRPTHARADGSHVRLVRLIQATAPPVRLVRLIQATAPRVRLVRLIQAMGGSPRIHLIRLIQAMADSPRIHLIRLIKPVAAGRAKLTSALSGTGTGRGPRGGLARPVRTGVAG</sequence>
<protein>
    <submittedName>
        <fullName evidence="2">Uncharacterized protein</fullName>
    </submittedName>
</protein>
<accession>A0A7W9LQK6</accession>
<proteinExistence type="predicted"/>
<dbReference type="Proteomes" id="UP000590647">
    <property type="component" value="Unassembled WGS sequence"/>
</dbReference>
<gene>
    <name evidence="2" type="ORF">HDA41_000336</name>
</gene>
<organism evidence="2 3">
    <name type="scientific">Streptomyces caelestis</name>
    <dbReference type="NCBI Taxonomy" id="36816"/>
    <lineage>
        <taxon>Bacteria</taxon>
        <taxon>Bacillati</taxon>
        <taxon>Actinomycetota</taxon>
        <taxon>Actinomycetes</taxon>
        <taxon>Kitasatosporales</taxon>
        <taxon>Streptomycetaceae</taxon>
        <taxon>Streptomyces</taxon>
    </lineage>
</organism>
<evidence type="ECO:0000313" key="2">
    <source>
        <dbReference type="EMBL" id="MBB5792372.1"/>
    </source>
</evidence>
<comment type="caution">
    <text evidence="2">The sequence shown here is derived from an EMBL/GenBank/DDBJ whole genome shotgun (WGS) entry which is preliminary data.</text>
</comment>